<feature type="region of interest" description="Disordered" evidence="3">
    <location>
        <begin position="55"/>
        <end position="170"/>
    </location>
</feature>
<dbReference type="Pfam" id="PF11951">
    <property type="entry name" value="Fungal_trans_2"/>
    <property type="match status" value="1"/>
</dbReference>
<dbReference type="GO" id="GO:0000981">
    <property type="term" value="F:DNA-binding transcription factor activity, RNA polymerase II-specific"/>
    <property type="evidence" value="ECO:0007669"/>
    <property type="project" value="InterPro"/>
</dbReference>
<accession>A0AA39R8E8</accession>
<dbReference type="AlphaFoldDB" id="A0AA39R8E8"/>
<feature type="compositionally biased region" description="Polar residues" evidence="3">
    <location>
        <begin position="253"/>
        <end position="262"/>
    </location>
</feature>
<feature type="compositionally biased region" description="Pro residues" evidence="3">
    <location>
        <begin position="287"/>
        <end position="300"/>
    </location>
</feature>
<dbReference type="PROSITE" id="PS00463">
    <property type="entry name" value="ZN2_CY6_FUNGAL_1"/>
    <property type="match status" value="1"/>
</dbReference>
<dbReference type="EMBL" id="JAFEKC020000002">
    <property type="protein sequence ID" value="KAK0516753.1"/>
    <property type="molecule type" value="Genomic_DNA"/>
</dbReference>
<dbReference type="GO" id="GO:0005634">
    <property type="term" value="C:nucleus"/>
    <property type="evidence" value="ECO:0007669"/>
    <property type="project" value="UniProtKB-SubCell"/>
</dbReference>
<dbReference type="Proteomes" id="UP001166286">
    <property type="component" value="Unassembled WGS sequence"/>
</dbReference>
<feature type="domain" description="Zn(2)-C6 fungal-type" evidence="4">
    <location>
        <begin position="19"/>
        <end position="49"/>
    </location>
</feature>
<dbReference type="PANTHER" id="PTHR37534">
    <property type="entry name" value="TRANSCRIPTIONAL ACTIVATOR PROTEIN UGA3"/>
    <property type="match status" value="1"/>
</dbReference>
<evidence type="ECO:0000256" key="2">
    <source>
        <dbReference type="ARBA" id="ARBA00023242"/>
    </source>
</evidence>
<dbReference type="InterPro" id="IPR036864">
    <property type="entry name" value="Zn2-C6_fun-type_DNA-bd_sf"/>
</dbReference>
<evidence type="ECO:0000313" key="6">
    <source>
        <dbReference type="Proteomes" id="UP001166286"/>
    </source>
</evidence>
<protein>
    <recommendedName>
        <fullName evidence="4">Zn(2)-C6 fungal-type domain-containing protein</fullName>
    </recommendedName>
</protein>
<feature type="region of interest" description="Disordered" evidence="3">
    <location>
        <begin position="1"/>
        <end position="22"/>
    </location>
</feature>
<dbReference type="GO" id="GO:0000976">
    <property type="term" value="F:transcription cis-regulatory region binding"/>
    <property type="evidence" value="ECO:0007669"/>
    <property type="project" value="TreeGrafter"/>
</dbReference>
<gene>
    <name evidence="5" type="ORF">JMJ35_001356</name>
</gene>
<name>A0AA39R8E8_9LECA</name>
<evidence type="ECO:0000256" key="1">
    <source>
        <dbReference type="ARBA" id="ARBA00004123"/>
    </source>
</evidence>
<dbReference type="SUPFAM" id="SSF57701">
    <property type="entry name" value="Zn2/Cys6 DNA-binding domain"/>
    <property type="match status" value="1"/>
</dbReference>
<dbReference type="SMART" id="SM00066">
    <property type="entry name" value="GAL4"/>
    <property type="match status" value="1"/>
</dbReference>
<dbReference type="InterPro" id="IPR021858">
    <property type="entry name" value="Fun_TF"/>
</dbReference>
<evidence type="ECO:0000313" key="5">
    <source>
        <dbReference type="EMBL" id="KAK0516753.1"/>
    </source>
</evidence>
<evidence type="ECO:0000259" key="4">
    <source>
        <dbReference type="PROSITE" id="PS50048"/>
    </source>
</evidence>
<feature type="compositionally biased region" description="Polar residues" evidence="3">
    <location>
        <begin position="65"/>
        <end position="101"/>
    </location>
</feature>
<dbReference type="InterPro" id="IPR001138">
    <property type="entry name" value="Zn2Cys6_DnaBD"/>
</dbReference>
<evidence type="ECO:0000256" key="3">
    <source>
        <dbReference type="SAM" id="MobiDB-lite"/>
    </source>
</evidence>
<sequence length="815" mass="90098">MPRPKKPGSAEPKKRSRNGCWPCKNRKIKCGEERPKCQNCERQGETCDYSIRLNWEGRSKRKSSNENQTSTNLSSPSLHRESSISTVSDGGSTIRGQSPNPMASFMDAQYGRPNSAGFYSSQSSPFRDSISSAQLSRIRDQGTGPYPSPDSSIESPPLMNVPHMPYGGHHHSLSNPEMPPPFQSPQFQFSNNNTVRGTPSPAFADHRAKKIRLSPSLDKQDFYTKPQSYGPSQFAVSANHNMGPLISPPAVRYQSSSPSNGTARIPPTPAASSVGSEDIHQSLSGPSPQPVPSPQPPPQESPDFRRLSVKSLLSDDSPADSGSSSEGAFPGKLNTAHFNTQKTTYGVDRGFPDLDIPRNNDAIALNGMTPNFIETDNDMIDHFFSGYGFGLNSSDGFQEGAGYYTKPVTVSISKSLEPLPEMLRDNPMNLLYFHHFLNHTARVLVPHDCSENPFKSILPQMAVQDTNLLHLLLAYSASHRSRVLNHLEPANRIAEWVQDVFPALREALGNPGGQISNSSLATAIMLASLQILNPNTFEHSVPWTQHLHVARQMILSRGRATAAPRKDKVFYFLMRWFAYLDVLGSLSGGKYDQPLFGGNYWALDPAAGEQDYQIDCLLGFTSRLVTILAEIATLARTCDSERIDPSGYIRTDWQPSLEVMQRAEKLKAGLVEARMHHYQGCPHRRASTQIEDNSYAIELVTTNEAFHHAGLIHVNRRILGRPSGDPEVQFAIQEIVVALQRVRKGGTAEGCLLFPMFTAGCDAKNPNFRETIMERLKRMEGLGMSQVKKARALMEKVWETGKPWESLVSGDSFFG</sequence>
<keyword evidence="2" id="KW-0539">Nucleus</keyword>
<comment type="subcellular location">
    <subcellularLocation>
        <location evidence="1">Nucleus</location>
    </subcellularLocation>
</comment>
<dbReference type="Gene3D" id="4.10.240.10">
    <property type="entry name" value="Zn(2)-C6 fungal-type DNA-binding domain"/>
    <property type="match status" value="1"/>
</dbReference>
<reference evidence="5" key="1">
    <citation type="submission" date="2023-03" db="EMBL/GenBank/DDBJ databases">
        <title>Complete genome of Cladonia borealis.</title>
        <authorList>
            <person name="Park H."/>
        </authorList>
    </citation>
    <scope>NUCLEOTIDE SEQUENCE</scope>
    <source>
        <strain evidence="5">ANT050790</strain>
    </source>
</reference>
<dbReference type="GO" id="GO:0008270">
    <property type="term" value="F:zinc ion binding"/>
    <property type="evidence" value="ECO:0007669"/>
    <property type="project" value="InterPro"/>
</dbReference>
<dbReference type="CDD" id="cd00067">
    <property type="entry name" value="GAL4"/>
    <property type="match status" value="1"/>
</dbReference>
<proteinExistence type="predicted"/>
<comment type="caution">
    <text evidence="5">The sequence shown here is derived from an EMBL/GenBank/DDBJ whole genome shotgun (WGS) entry which is preliminary data.</text>
</comment>
<feature type="region of interest" description="Disordered" evidence="3">
    <location>
        <begin position="247"/>
        <end position="335"/>
    </location>
</feature>
<feature type="compositionally biased region" description="Low complexity" evidence="3">
    <location>
        <begin position="311"/>
        <end position="325"/>
    </location>
</feature>
<dbReference type="Pfam" id="PF00172">
    <property type="entry name" value="Zn_clus"/>
    <property type="match status" value="1"/>
</dbReference>
<dbReference type="PANTHER" id="PTHR37534:SF43">
    <property type="entry name" value="FINGER DOMAIN PROTEIN, PUTATIVE (AFU_ORTHOLOGUE AFUA_1G01850)-RELATED"/>
    <property type="match status" value="1"/>
</dbReference>
<dbReference type="PROSITE" id="PS50048">
    <property type="entry name" value="ZN2_CY6_FUNGAL_2"/>
    <property type="match status" value="1"/>
</dbReference>
<feature type="compositionally biased region" description="Polar residues" evidence="3">
    <location>
        <begin position="117"/>
        <end position="135"/>
    </location>
</feature>
<keyword evidence="6" id="KW-1185">Reference proteome</keyword>
<dbReference type="GO" id="GO:0045944">
    <property type="term" value="P:positive regulation of transcription by RNA polymerase II"/>
    <property type="evidence" value="ECO:0007669"/>
    <property type="project" value="TreeGrafter"/>
</dbReference>
<organism evidence="5 6">
    <name type="scientific">Cladonia borealis</name>
    <dbReference type="NCBI Taxonomy" id="184061"/>
    <lineage>
        <taxon>Eukaryota</taxon>
        <taxon>Fungi</taxon>
        <taxon>Dikarya</taxon>
        <taxon>Ascomycota</taxon>
        <taxon>Pezizomycotina</taxon>
        <taxon>Lecanoromycetes</taxon>
        <taxon>OSLEUM clade</taxon>
        <taxon>Lecanoromycetidae</taxon>
        <taxon>Lecanorales</taxon>
        <taxon>Lecanorineae</taxon>
        <taxon>Cladoniaceae</taxon>
        <taxon>Cladonia</taxon>
    </lineage>
</organism>